<dbReference type="InterPro" id="IPR051502">
    <property type="entry name" value="RLP_Defense_Trigger"/>
</dbReference>
<dbReference type="PANTHER" id="PTHR48062">
    <property type="entry name" value="RECEPTOR-LIKE PROTEIN 14"/>
    <property type="match status" value="1"/>
</dbReference>
<protein>
    <submittedName>
        <fullName evidence="4">Leucine-rich repeat receptor-like protein kinase PEPR1</fullName>
    </submittedName>
</protein>
<dbReference type="Pfam" id="PF00560">
    <property type="entry name" value="LRR_1"/>
    <property type="match status" value="3"/>
</dbReference>
<dbReference type="PANTHER" id="PTHR48062:SF21">
    <property type="entry name" value="RECEPTOR-LIKE PROTEIN 12"/>
    <property type="match status" value="1"/>
</dbReference>
<dbReference type="SUPFAM" id="SSF52058">
    <property type="entry name" value="L domain-like"/>
    <property type="match status" value="1"/>
</dbReference>
<reference evidence="4" key="3">
    <citation type="submission" date="2019-09" db="EMBL/GenBank/DDBJ databases">
        <authorList>
            <person name="Gao Z."/>
        </authorList>
    </citation>
    <scope>NUCLEOTIDE SEQUENCE</scope>
    <source>
        <tissue evidence="4">Leaves</tissue>
    </source>
</reference>
<reference evidence="4 6" key="2">
    <citation type="journal article" date="2019" name="Plant Biotechnol. J.">
        <title>The red bayberry genome and genetic basis of sex determination.</title>
        <authorList>
            <person name="Jia H.M."/>
            <person name="Jia H.J."/>
            <person name="Cai Q.L."/>
            <person name="Wang Y."/>
            <person name="Zhao H.B."/>
            <person name="Yang W.F."/>
            <person name="Wang G.Y."/>
            <person name="Li Y.H."/>
            <person name="Zhan D.L."/>
            <person name="Shen Y.T."/>
            <person name="Niu Q.F."/>
            <person name="Chang L."/>
            <person name="Qiu J."/>
            <person name="Zhao L."/>
            <person name="Xie H.B."/>
            <person name="Fu W.Y."/>
            <person name="Jin J."/>
            <person name="Li X.W."/>
            <person name="Jiao Y."/>
            <person name="Zhou C.C."/>
            <person name="Tu T."/>
            <person name="Chai C.Y."/>
            <person name="Gao J.L."/>
            <person name="Fan L.J."/>
            <person name="van de Weg E."/>
            <person name="Wang J.Y."/>
            <person name="Gao Z.S."/>
        </authorList>
    </citation>
    <scope>NUCLEOTIDE SEQUENCE [LARGE SCALE GENOMIC DNA]</scope>
    <source>
        <tissue evidence="4">Leaves</tissue>
    </source>
</reference>
<proteinExistence type="inferred from homology"/>
<accession>A0A6A1VPP4</accession>
<evidence type="ECO:0000256" key="3">
    <source>
        <dbReference type="ARBA" id="ARBA00022737"/>
    </source>
</evidence>
<dbReference type="EMBL" id="RXIC02000023">
    <property type="protein sequence ID" value="KAB1214834.1"/>
    <property type="molecule type" value="Genomic_DNA"/>
</dbReference>
<keyword evidence="3" id="KW-0677">Repeat</keyword>
<evidence type="ECO:0000313" key="6">
    <source>
        <dbReference type="Proteomes" id="UP000516437"/>
    </source>
</evidence>
<keyword evidence="6" id="KW-1185">Reference proteome</keyword>
<dbReference type="AlphaFoldDB" id="A0A6A1VPP4"/>
<dbReference type="InterPro" id="IPR032675">
    <property type="entry name" value="LRR_dom_sf"/>
</dbReference>
<keyword evidence="4" id="KW-0418">Kinase</keyword>
<comment type="similarity">
    <text evidence="1">Belongs to the RLP family.</text>
</comment>
<gene>
    <name evidence="5" type="ORF">CJ030_MR5G018761</name>
    <name evidence="4" type="ORF">CJ030_MR5G018776</name>
</gene>
<dbReference type="Gene3D" id="3.80.10.10">
    <property type="entry name" value="Ribonuclease Inhibitor"/>
    <property type="match status" value="1"/>
</dbReference>
<evidence type="ECO:0000256" key="1">
    <source>
        <dbReference type="ARBA" id="ARBA00009592"/>
    </source>
</evidence>
<evidence type="ECO:0000313" key="4">
    <source>
        <dbReference type="EMBL" id="KAB1214834.1"/>
    </source>
</evidence>
<name>A0A6A1VPP4_9ROSI</name>
<sequence length="164" mass="18683">MTALRLLDLSSNHFSGSMTLSHLSSLQSLKYLDLSKNYFSPIRLSSFFNLSKLEVVLSDNNEIIDQAESQTWAPTVQLKVISLSGSSSKRSSGTIPRFLRYQHKLRLSYLYIENNQFSEKILNSLSGIDDRAFDFSNNYLSGELPKWMGEYVFIGRDCYGRQSA</sequence>
<dbReference type="EMBL" id="RXIC02000023">
    <property type="protein sequence ID" value="KAB1214849.1"/>
    <property type="molecule type" value="Genomic_DNA"/>
</dbReference>
<comment type="caution">
    <text evidence="4">The sequence shown here is derived from an EMBL/GenBank/DDBJ whole genome shotgun (WGS) entry which is preliminary data.</text>
</comment>
<organism evidence="4 6">
    <name type="scientific">Morella rubra</name>
    <name type="common">Chinese bayberry</name>
    <dbReference type="NCBI Taxonomy" id="262757"/>
    <lineage>
        <taxon>Eukaryota</taxon>
        <taxon>Viridiplantae</taxon>
        <taxon>Streptophyta</taxon>
        <taxon>Embryophyta</taxon>
        <taxon>Tracheophyta</taxon>
        <taxon>Spermatophyta</taxon>
        <taxon>Magnoliopsida</taxon>
        <taxon>eudicotyledons</taxon>
        <taxon>Gunneridae</taxon>
        <taxon>Pentapetalae</taxon>
        <taxon>rosids</taxon>
        <taxon>fabids</taxon>
        <taxon>Fagales</taxon>
        <taxon>Myricaceae</taxon>
        <taxon>Morella</taxon>
    </lineage>
</organism>
<reference evidence="4" key="1">
    <citation type="submission" date="2018-07" db="EMBL/GenBank/DDBJ databases">
        <authorList>
            <person name="Gao Z.-S."/>
            <person name="Jia H.-M."/>
            <person name="Jia H.-J."/>
            <person name="Cai Q.-L."/>
            <person name="Wang Y."/>
            <person name="Zhao H.-B."/>
        </authorList>
    </citation>
    <scope>NUCLEOTIDE SEQUENCE</scope>
    <source>
        <tissue evidence="4">Leaves</tissue>
    </source>
</reference>
<keyword evidence="4" id="KW-0675">Receptor</keyword>
<dbReference type="Proteomes" id="UP000516437">
    <property type="component" value="Chromosome 5"/>
</dbReference>
<evidence type="ECO:0000313" key="5">
    <source>
        <dbReference type="EMBL" id="KAB1214849.1"/>
    </source>
</evidence>
<dbReference type="InterPro" id="IPR001611">
    <property type="entry name" value="Leu-rich_rpt"/>
</dbReference>
<dbReference type="OrthoDB" id="4691307at2759"/>
<dbReference type="GO" id="GO:0016301">
    <property type="term" value="F:kinase activity"/>
    <property type="evidence" value="ECO:0007669"/>
    <property type="project" value="UniProtKB-KW"/>
</dbReference>
<keyword evidence="2" id="KW-0433">Leucine-rich repeat</keyword>
<evidence type="ECO:0000256" key="2">
    <source>
        <dbReference type="ARBA" id="ARBA00022614"/>
    </source>
</evidence>
<keyword evidence="4" id="KW-0808">Transferase</keyword>